<evidence type="ECO:0000259" key="4">
    <source>
        <dbReference type="SMART" id="SM01002"/>
    </source>
</evidence>
<keyword evidence="7" id="KW-1185">Reference proteome</keyword>
<evidence type="ECO:0000256" key="1">
    <source>
        <dbReference type="ARBA" id="ARBA00005689"/>
    </source>
</evidence>
<dbReference type="PANTHER" id="PTHR42795:SF1">
    <property type="entry name" value="ALANINE DEHYDROGENASE"/>
    <property type="match status" value="1"/>
</dbReference>
<dbReference type="EC" id="1.4.1.1" evidence="2"/>
<dbReference type="InterPro" id="IPR008141">
    <property type="entry name" value="Ala_DH"/>
</dbReference>
<dbReference type="Gene3D" id="3.40.50.720">
    <property type="entry name" value="NAD(P)-binding Rossmann-like Domain"/>
    <property type="match status" value="2"/>
</dbReference>
<evidence type="ECO:0000256" key="2">
    <source>
        <dbReference type="ARBA" id="ARBA00012897"/>
    </source>
</evidence>
<dbReference type="InterPro" id="IPR007698">
    <property type="entry name" value="AlaDH/PNT_NAD(H)-bd"/>
</dbReference>
<proteinExistence type="inferred from homology"/>
<feature type="domain" description="Alanine dehydrogenase/pyridine nucleotide transhydrogenase N-terminal" evidence="5">
    <location>
        <begin position="29"/>
        <end position="162"/>
    </location>
</feature>
<dbReference type="SMART" id="SM01003">
    <property type="entry name" value="AlaDh_PNT_N"/>
    <property type="match status" value="1"/>
</dbReference>
<sequence>MVDTTETVEILPKEASLKVKKSKGDFVIGIPKELDEQEKRVLLTPEAVKLLTNNGLKVVVETEAGKRSKFTDKEYSDAGAKVVYSAKEAFESEVVLKVEPPTVEEINQMLPGSCLISALQLGKQSAEYIHALNSKKITAVSFENLEDKVGGMPVVRAMSEIAGSTVMLIASEFLSSVNDGKGLILGGITGVPPTQVVIIGAGTVAEYAARTALGLGANIKIFDNHIYKLRRIKQLLGQQVFTSTIDNITLAQALKEADVVIGALRAEKGRNKIVVTNEMVAAMMPGSIIIDVSIDQGGCIETAEMTTHASPTYLKHDIIHYCVPNIASRVSRTASVALSNIFTPLLLQMSDLKGAEEMIFNYKWFMKGVYTYRGSLTNAHLARKFLMTHKELQLLLAARY</sequence>
<keyword evidence="3" id="KW-0560">Oxidoreductase</keyword>
<dbReference type="EMBL" id="BMFD01000015">
    <property type="protein sequence ID" value="GGC50750.1"/>
    <property type="molecule type" value="Genomic_DNA"/>
</dbReference>
<dbReference type="PANTHER" id="PTHR42795">
    <property type="entry name" value="ALANINE DEHYDROGENASE"/>
    <property type="match status" value="1"/>
</dbReference>
<accession>A0ABQ1N129</accession>
<evidence type="ECO:0000313" key="6">
    <source>
        <dbReference type="EMBL" id="GGC50750.1"/>
    </source>
</evidence>
<evidence type="ECO:0000259" key="5">
    <source>
        <dbReference type="SMART" id="SM01003"/>
    </source>
</evidence>
<gene>
    <name evidence="6" type="primary">ald</name>
    <name evidence="6" type="ORF">GCM10010993_31610</name>
</gene>
<protein>
    <recommendedName>
        <fullName evidence="2">alanine dehydrogenase</fullName>
        <ecNumber evidence="2">1.4.1.1</ecNumber>
    </recommendedName>
</protein>
<dbReference type="SUPFAM" id="SSF51735">
    <property type="entry name" value="NAD(P)-binding Rossmann-fold domains"/>
    <property type="match status" value="1"/>
</dbReference>
<evidence type="ECO:0000256" key="3">
    <source>
        <dbReference type="ARBA" id="ARBA00023002"/>
    </source>
</evidence>
<dbReference type="Pfam" id="PF01262">
    <property type="entry name" value="AlaDh_PNT_C"/>
    <property type="match status" value="1"/>
</dbReference>
<reference evidence="7" key="1">
    <citation type="journal article" date="2019" name="Int. J. Syst. Evol. Microbiol.">
        <title>The Global Catalogue of Microorganisms (GCM) 10K type strain sequencing project: providing services to taxonomists for standard genome sequencing and annotation.</title>
        <authorList>
            <consortium name="The Broad Institute Genomics Platform"/>
            <consortium name="The Broad Institute Genome Sequencing Center for Infectious Disease"/>
            <person name="Wu L."/>
            <person name="Ma J."/>
        </authorList>
    </citation>
    <scope>NUCLEOTIDE SEQUENCE [LARGE SCALE GENOMIC DNA]</scope>
    <source>
        <strain evidence="7">CGMCC 1.12479</strain>
    </source>
</reference>
<comment type="similarity">
    <text evidence="1">Belongs to the AlaDH/PNT family.</text>
</comment>
<dbReference type="Proteomes" id="UP000635885">
    <property type="component" value="Unassembled WGS sequence"/>
</dbReference>
<dbReference type="RefSeq" id="WP_188444076.1">
    <property type="nucleotide sequence ID" value="NZ_BMFD01000015.1"/>
</dbReference>
<evidence type="ECO:0000313" key="7">
    <source>
        <dbReference type="Proteomes" id="UP000635885"/>
    </source>
</evidence>
<dbReference type="Pfam" id="PF05222">
    <property type="entry name" value="AlaDh_PNT_N"/>
    <property type="match status" value="1"/>
</dbReference>
<comment type="caution">
    <text evidence="6">The sequence shown here is derived from an EMBL/GenBank/DDBJ whole genome shotgun (WGS) entry which is preliminary data.</text>
</comment>
<dbReference type="SMART" id="SM01002">
    <property type="entry name" value="AlaDh_PNT_C"/>
    <property type="match status" value="1"/>
</dbReference>
<dbReference type="SUPFAM" id="SSF52283">
    <property type="entry name" value="Formate/glycerate dehydrogenase catalytic domain-like"/>
    <property type="match status" value="1"/>
</dbReference>
<dbReference type="InterPro" id="IPR007886">
    <property type="entry name" value="AlaDH/PNT_N"/>
</dbReference>
<organism evidence="6 7">
    <name type="scientific">Belliella aquatica</name>
    <dbReference type="NCBI Taxonomy" id="1323734"/>
    <lineage>
        <taxon>Bacteria</taxon>
        <taxon>Pseudomonadati</taxon>
        <taxon>Bacteroidota</taxon>
        <taxon>Cytophagia</taxon>
        <taxon>Cytophagales</taxon>
        <taxon>Cyclobacteriaceae</taxon>
        <taxon>Belliella</taxon>
    </lineage>
</organism>
<feature type="domain" description="Alanine dehydrogenase/pyridine nucleotide transhydrogenase NAD(H)-binding" evidence="4">
    <location>
        <begin position="174"/>
        <end position="322"/>
    </location>
</feature>
<dbReference type="InterPro" id="IPR036291">
    <property type="entry name" value="NAD(P)-bd_dom_sf"/>
</dbReference>
<dbReference type="CDD" id="cd05305">
    <property type="entry name" value="L-AlaDH"/>
    <property type="match status" value="1"/>
</dbReference>
<name>A0ABQ1N129_9BACT</name>